<dbReference type="EMBL" id="MZ311577">
    <property type="protein sequence ID" value="UBZ25532.1"/>
    <property type="molecule type" value="Genomic_DNA"/>
</dbReference>
<evidence type="ECO:0000313" key="1">
    <source>
        <dbReference type="EMBL" id="UBZ25532.1"/>
    </source>
</evidence>
<evidence type="ECO:0000313" key="2">
    <source>
        <dbReference type="Proteomes" id="UP000831195"/>
    </source>
</evidence>
<reference evidence="1" key="1">
    <citation type="journal article" date="2021" name="Viruses">
        <title>Identification and Full Characterisation of Two Novel Crustacean Infecting Members of the Family Nudiviridae Provides Support for Two Subfamilies.</title>
        <authorList>
            <person name="Bateman K.S."/>
            <person name="Kerr R."/>
            <person name="Stentiford G.D."/>
            <person name="Bean T.P."/>
            <person name="Hooper C."/>
            <person name="Van Eynde B."/>
            <person name="Delbare D."/>
            <person name="Bojko J."/>
            <person name="Christiaens O."/>
            <person name="Taning C.N.T."/>
            <person name="Smagghe G."/>
            <person name="van Oers M.M."/>
            <person name="van Aerle R."/>
        </authorList>
    </citation>
    <scope>NUCLEOTIDE SEQUENCE</scope>
    <source>
        <strain evidence="1">AN1</strain>
    </source>
</reference>
<protein>
    <submittedName>
        <fullName evidence="1">Polyhedrin</fullName>
    </submittedName>
</protein>
<gene>
    <name evidence="1" type="ORF">CcNV_048</name>
</gene>
<organism evidence="1 2">
    <name type="scientific">Crangon crangon nudivirus</name>
    <dbReference type="NCBI Taxonomy" id="2880838"/>
    <lineage>
        <taxon>Viruses</taxon>
        <taxon>Viruses incertae sedis</taxon>
        <taxon>Naldaviricetes</taxon>
        <taxon>Lefavirales</taxon>
        <taxon>Nudiviridae</taxon>
        <taxon>Gammanudivirus</taxon>
        <taxon>Gammanudivirus cracrangonis</taxon>
    </lineage>
</organism>
<name>A0AAE8Y2D3_9VIRU</name>
<keyword evidence="2" id="KW-1185">Reference proteome</keyword>
<sequence>MNPIVTLYSYLQALIYAWNNPGLKTRTLKKKTLVQVNPSIGIPHDNFTSFLVLPLHIWETWFKANTSPLDTKAYSQLPAALRIKKLSLTASYVDVKQNDWEGPSHKDPVLCVLQGEAVPQDISALTTADGNCTNTHIDANSVVTVADVANLNILAKVKNLELHPETCMWSPKTKPFHYEWHPNSKHFVYTPDVDNQHLHPHAFYYEHDHLIYIALAKVGDTQSCMSLLIEQEVNYEYYDDDDVHDLYPHLTISAINVNPGSGVSVKQIIN</sequence>
<dbReference type="Proteomes" id="UP000831195">
    <property type="component" value="Segment"/>
</dbReference>
<accession>A0AAE8Y2D3</accession>
<proteinExistence type="predicted"/>